<proteinExistence type="predicted"/>
<evidence type="ECO:0000313" key="1">
    <source>
        <dbReference type="EMBL" id="KAH0448874.1"/>
    </source>
</evidence>
<comment type="caution">
    <text evidence="1">The sequence shown here is derived from an EMBL/GenBank/DDBJ whole genome shotgun (WGS) entry which is preliminary data.</text>
</comment>
<evidence type="ECO:0000313" key="2">
    <source>
        <dbReference type="Proteomes" id="UP000775213"/>
    </source>
</evidence>
<dbReference type="Proteomes" id="UP000775213">
    <property type="component" value="Unassembled WGS sequence"/>
</dbReference>
<reference evidence="1 2" key="1">
    <citation type="journal article" date="2021" name="Hortic Res">
        <title>Chromosome-scale assembly of the Dendrobium chrysotoxum genome enhances the understanding of orchid evolution.</title>
        <authorList>
            <person name="Zhang Y."/>
            <person name="Zhang G.Q."/>
            <person name="Zhang D."/>
            <person name="Liu X.D."/>
            <person name="Xu X.Y."/>
            <person name="Sun W.H."/>
            <person name="Yu X."/>
            <person name="Zhu X."/>
            <person name="Wang Z.W."/>
            <person name="Zhao X."/>
            <person name="Zhong W.Y."/>
            <person name="Chen H."/>
            <person name="Yin W.L."/>
            <person name="Huang T."/>
            <person name="Niu S.C."/>
            <person name="Liu Z.J."/>
        </authorList>
    </citation>
    <scope>NUCLEOTIDE SEQUENCE [LARGE SCALE GENOMIC DNA]</scope>
    <source>
        <strain evidence="1">Lindl</strain>
    </source>
</reference>
<name>A0AAV7FK87_DENCH</name>
<dbReference type="AlphaFoldDB" id="A0AAV7FK87"/>
<sequence>MPRALDLDPFGLGLSRIWCRWVHISETFSLIFYLLAAILTAAKKHCESLPTVAISKPLLKPYQRTQMRRMCSTFSTAANNFAEYSLEENCFHAFTKQIYNLCVYYQNNTKIQKITSQKLSMLRGCLK</sequence>
<accession>A0AAV7FK87</accession>
<gene>
    <name evidence="1" type="ORF">IEQ34_022674</name>
</gene>
<protein>
    <submittedName>
        <fullName evidence="1">Uncharacterized protein</fullName>
    </submittedName>
</protein>
<organism evidence="1 2">
    <name type="scientific">Dendrobium chrysotoxum</name>
    <name type="common">Orchid</name>
    <dbReference type="NCBI Taxonomy" id="161865"/>
    <lineage>
        <taxon>Eukaryota</taxon>
        <taxon>Viridiplantae</taxon>
        <taxon>Streptophyta</taxon>
        <taxon>Embryophyta</taxon>
        <taxon>Tracheophyta</taxon>
        <taxon>Spermatophyta</taxon>
        <taxon>Magnoliopsida</taxon>
        <taxon>Liliopsida</taxon>
        <taxon>Asparagales</taxon>
        <taxon>Orchidaceae</taxon>
        <taxon>Epidendroideae</taxon>
        <taxon>Malaxideae</taxon>
        <taxon>Dendrobiinae</taxon>
        <taxon>Dendrobium</taxon>
    </lineage>
</organism>
<keyword evidence="2" id="KW-1185">Reference proteome</keyword>
<dbReference type="EMBL" id="JAGFBR010000019">
    <property type="protein sequence ID" value="KAH0448874.1"/>
    <property type="molecule type" value="Genomic_DNA"/>
</dbReference>